<comment type="caution">
    <text evidence="2">The sequence shown here is derived from an EMBL/GenBank/DDBJ whole genome shotgun (WGS) entry which is preliminary data.</text>
</comment>
<evidence type="ECO:0000313" key="2">
    <source>
        <dbReference type="EMBL" id="GBM90253.1"/>
    </source>
</evidence>
<sequence>MLRAVGLRTVDDPFCPGTTAGRNRSPDRNKFSSPINNLTSRTHMRRNGKRRDKQQVVAQSTFPLGRHMFVSFSDVSDSFLSWSRIHESKSGCGSGSVDSFRLRSVNGFIAHNY</sequence>
<protein>
    <submittedName>
        <fullName evidence="2">Uncharacterized protein</fullName>
    </submittedName>
</protein>
<keyword evidence="3" id="KW-1185">Reference proteome</keyword>
<reference evidence="2 3" key="1">
    <citation type="journal article" date="2019" name="Sci. Rep.">
        <title>Orb-weaving spider Araneus ventricosus genome elucidates the spidroin gene catalogue.</title>
        <authorList>
            <person name="Kono N."/>
            <person name="Nakamura H."/>
            <person name="Ohtoshi R."/>
            <person name="Moran D.A.P."/>
            <person name="Shinohara A."/>
            <person name="Yoshida Y."/>
            <person name="Fujiwara M."/>
            <person name="Mori M."/>
            <person name="Tomita M."/>
            <person name="Arakawa K."/>
        </authorList>
    </citation>
    <scope>NUCLEOTIDE SEQUENCE [LARGE SCALE GENOMIC DNA]</scope>
</reference>
<name>A0A4Y2JIU2_ARAVE</name>
<evidence type="ECO:0000313" key="3">
    <source>
        <dbReference type="Proteomes" id="UP000499080"/>
    </source>
</evidence>
<feature type="region of interest" description="Disordered" evidence="1">
    <location>
        <begin position="13"/>
        <end position="55"/>
    </location>
</feature>
<proteinExistence type="predicted"/>
<accession>A0A4Y2JIU2</accession>
<gene>
    <name evidence="2" type="ORF">AVEN_154262_1</name>
</gene>
<dbReference type="AlphaFoldDB" id="A0A4Y2JIU2"/>
<dbReference type="Proteomes" id="UP000499080">
    <property type="component" value="Unassembled WGS sequence"/>
</dbReference>
<organism evidence="2 3">
    <name type="scientific">Araneus ventricosus</name>
    <name type="common">Orbweaver spider</name>
    <name type="synonym">Epeira ventricosa</name>
    <dbReference type="NCBI Taxonomy" id="182803"/>
    <lineage>
        <taxon>Eukaryota</taxon>
        <taxon>Metazoa</taxon>
        <taxon>Ecdysozoa</taxon>
        <taxon>Arthropoda</taxon>
        <taxon>Chelicerata</taxon>
        <taxon>Arachnida</taxon>
        <taxon>Araneae</taxon>
        <taxon>Araneomorphae</taxon>
        <taxon>Entelegynae</taxon>
        <taxon>Araneoidea</taxon>
        <taxon>Araneidae</taxon>
        <taxon>Araneus</taxon>
    </lineage>
</organism>
<dbReference type="EMBL" id="BGPR01003604">
    <property type="protein sequence ID" value="GBM90253.1"/>
    <property type="molecule type" value="Genomic_DNA"/>
</dbReference>
<feature type="compositionally biased region" description="Basic residues" evidence="1">
    <location>
        <begin position="42"/>
        <end position="52"/>
    </location>
</feature>
<evidence type="ECO:0000256" key="1">
    <source>
        <dbReference type="SAM" id="MobiDB-lite"/>
    </source>
</evidence>
<feature type="compositionally biased region" description="Polar residues" evidence="1">
    <location>
        <begin position="31"/>
        <end position="41"/>
    </location>
</feature>